<dbReference type="PANTHER" id="PTHR30546:SF23">
    <property type="entry name" value="FLAVOPROTEIN-LIKE PROTEIN YCP4-RELATED"/>
    <property type="match status" value="1"/>
</dbReference>
<dbReference type="Proteomes" id="UP000626180">
    <property type="component" value="Unassembled WGS sequence"/>
</dbReference>
<dbReference type="InterPro" id="IPR029039">
    <property type="entry name" value="Flavoprotein-like_sf"/>
</dbReference>
<dbReference type="EMBL" id="UAUF01000009">
    <property type="protein sequence ID" value="SPZ03958.1"/>
    <property type="molecule type" value="Genomic_DNA"/>
</dbReference>
<evidence type="ECO:0000313" key="9">
    <source>
        <dbReference type="Proteomes" id="UP000626180"/>
    </source>
</evidence>
<dbReference type="GO" id="GO:0010181">
    <property type="term" value="F:FMN binding"/>
    <property type="evidence" value="ECO:0007669"/>
    <property type="project" value="InterPro"/>
</dbReference>
<protein>
    <submittedName>
        <fullName evidence="7">Flavoprotein WrbA</fullName>
    </submittedName>
    <submittedName>
        <fullName evidence="6">NAD(P)H:quinone oxidoreductase</fullName>
        <ecNumber evidence="6">1.6.5.2</ecNumber>
    </submittedName>
</protein>
<dbReference type="GO" id="GO:0003955">
    <property type="term" value="F:NAD(P)H dehydrogenase (quinone) activity"/>
    <property type="evidence" value="ECO:0007669"/>
    <property type="project" value="UniProtKB-EC"/>
</dbReference>
<evidence type="ECO:0000313" key="7">
    <source>
        <dbReference type="EMBL" id="SPZ03958.1"/>
    </source>
</evidence>
<accession>A0A2X2C9D3</accession>
<dbReference type="InterPro" id="IPR008254">
    <property type="entry name" value="Flavodoxin/NO_synth"/>
</dbReference>
<dbReference type="NCBIfam" id="TIGR01755">
    <property type="entry name" value="flav_wrbA"/>
    <property type="match status" value="1"/>
</dbReference>
<dbReference type="PROSITE" id="PS50902">
    <property type="entry name" value="FLAVODOXIN_LIKE"/>
    <property type="match status" value="1"/>
</dbReference>
<evidence type="ECO:0000259" key="5">
    <source>
        <dbReference type="PROSITE" id="PS50902"/>
    </source>
</evidence>
<keyword evidence="9" id="KW-1185">Reference proteome</keyword>
<feature type="domain" description="Flavodoxin-like" evidence="5">
    <location>
        <begin position="6"/>
        <end position="190"/>
    </location>
</feature>
<dbReference type="Gene3D" id="3.40.50.360">
    <property type="match status" value="1"/>
</dbReference>
<dbReference type="NCBIfam" id="NF002999">
    <property type="entry name" value="PRK03767.1"/>
    <property type="match status" value="1"/>
</dbReference>
<dbReference type="Proteomes" id="UP000250443">
    <property type="component" value="Unassembled WGS sequence"/>
</dbReference>
<comment type="similarity">
    <text evidence="2">Belongs to the WrbA family.</text>
</comment>
<organism evidence="7 8">
    <name type="scientific">Pseudomonas luteola</name>
    <dbReference type="NCBI Taxonomy" id="47886"/>
    <lineage>
        <taxon>Bacteria</taxon>
        <taxon>Pseudomonadati</taxon>
        <taxon>Pseudomonadota</taxon>
        <taxon>Gammaproteobacteria</taxon>
        <taxon>Pseudomonadales</taxon>
        <taxon>Pseudomonadaceae</taxon>
        <taxon>Pseudomonas</taxon>
    </lineage>
</organism>
<evidence type="ECO:0000256" key="1">
    <source>
        <dbReference type="ARBA" id="ARBA00001917"/>
    </source>
</evidence>
<name>A0A2X2C9D3_PSELU</name>
<dbReference type="PANTHER" id="PTHR30546">
    <property type="entry name" value="FLAVODOXIN-RELATED PROTEIN WRBA-RELATED"/>
    <property type="match status" value="1"/>
</dbReference>
<sequence length="200" mass="21177">MSASYILVLYYSRHGATAQMAQQIARGVEMGGLEARIRTVPGVSTVCEATAPEIPEEGALYASLDDLRHCNGLALGSPTRYGNMAAALKYFLDGTNSLWLTGELVGKPAAVFTSTASLHGGQESTLLSMLLPLLHHGMLVTGLPYSESALLETKGGGTPYGASHFAGTDGKRALDEHEITLCRALGKRLATTALQLESRR</sequence>
<keyword evidence="4" id="KW-0288">FMN</keyword>
<dbReference type="InterPro" id="IPR001226">
    <property type="entry name" value="Flavodoxin_CS"/>
</dbReference>
<keyword evidence="6" id="KW-0560">Oxidoreductase</keyword>
<reference evidence="7 8" key="1">
    <citation type="submission" date="2018-06" db="EMBL/GenBank/DDBJ databases">
        <authorList>
            <consortium name="Pathogen Informatics"/>
            <person name="Doyle S."/>
        </authorList>
    </citation>
    <scope>NUCLEOTIDE SEQUENCE [LARGE SCALE GENOMIC DNA]</scope>
    <source>
        <strain evidence="7 8">NCTC11842</strain>
    </source>
</reference>
<dbReference type="InterPro" id="IPR005025">
    <property type="entry name" value="FMN_Rdtase-like_dom"/>
</dbReference>
<evidence type="ECO:0000313" key="8">
    <source>
        <dbReference type="Proteomes" id="UP000250443"/>
    </source>
</evidence>
<dbReference type="EMBL" id="JADMCD010000002">
    <property type="protein sequence ID" value="MBF8640156.1"/>
    <property type="molecule type" value="Genomic_DNA"/>
</dbReference>
<dbReference type="InterPro" id="IPR010089">
    <property type="entry name" value="Flavoprotein_WrbA-like"/>
</dbReference>
<dbReference type="GO" id="GO:0009055">
    <property type="term" value="F:electron transfer activity"/>
    <property type="evidence" value="ECO:0007669"/>
    <property type="project" value="InterPro"/>
</dbReference>
<dbReference type="PROSITE" id="PS00201">
    <property type="entry name" value="FLAVODOXIN"/>
    <property type="match status" value="1"/>
</dbReference>
<comment type="cofactor">
    <cofactor evidence="1">
        <name>FMN</name>
        <dbReference type="ChEBI" id="CHEBI:58210"/>
    </cofactor>
</comment>
<evidence type="ECO:0000256" key="4">
    <source>
        <dbReference type="ARBA" id="ARBA00022643"/>
    </source>
</evidence>
<reference evidence="6 9" key="2">
    <citation type="submission" date="2020-10" db="EMBL/GenBank/DDBJ databases">
        <title>Genome sequences of Pseudomonas isolates.</title>
        <authorList>
            <person name="Wessels L."/>
            <person name="Reich F."/>
            <person name="Hammerl J."/>
        </authorList>
    </citation>
    <scope>NUCLEOTIDE SEQUENCE [LARGE SCALE GENOMIC DNA]</scope>
    <source>
        <strain evidence="6 9">20-MO00624-0</strain>
    </source>
</reference>
<dbReference type="GO" id="GO:0016020">
    <property type="term" value="C:membrane"/>
    <property type="evidence" value="ECO:0007669"/>
    <property type="project" value="TreeGrafter"/>
</dbReference>
<evidence type="ECO:0000256" key="2">
    <source>
        <dbReference type="ARBA" id="ARBA00006961"/>
    </source>
</evidence>
<dbReference type="Pfam" id="PF03358">
    <property type="entry name" value="FMN_red"/>
    <property type="match status" value="1"/>
</dbReference>
<proteinExistence type="inferred from homology"/>
<dbReference type="RefSeq" id="WP_010795200.1">
    <property type="nucleotide sequence ID" value="NZ_FQYS01000001.1"/>
</dbReference>
<evidence type="ECO:0000256" key="3">
    <source>
        <dbReference type="ARBA" id="ARBA00022630"/>
    </source>
</evidence>
<gene>
    <name evidence="7" type="primary">wrbA_1</name>
    <name evidence="6" type="synonym">wrbA</name>
    <name evidence="6" type="ORF">IRZ65_05645</name>
    <name evidence="7" type="ORF">NCTC11842_01299</name>
</gene>
<dbReference type="EC" id="1.6.5.2" evidence="6"/>
<dbReference type="FunFam" id="3.40.50.360:FF:000001">
    <property type="entry name" value="NAD(P)H dehydrogenase (Quinone) FQR1-like"/>
    <property type="match status" value="1"/>
</dbReference>
<keyword evidence="3" id="KW-0285">Flavoprotein</keyword>
<evidence type="ECO:0000313" key="6">
    <source>
        <dbReference type="EMBL" id="MBF8640156.1"/>
    </source>
</evidence>
<dbReference type="SUPFAM" id="SSF52218">
    <property type="entry name" value="Flavoproteins"/>
    <property type="match status" value="1"/>
</dbReference>
<dbReference type="AlphaFoldDB" id="A0A2X2C9D3"/>